<accession>A0ABU6ZAD7</accession>
<evidence type="ECO:0000313" key="1">
    <source>
        <dbReference type="EMBL" id="MED6219522.1"/>
    </source>
</evidence>
<proteinExistence type="predicted"/>
<evidence type="ECO:0000313" key="2">
    <source>
        <dbReference type="Proteomes" id="UP001341840"/>
    </source>
</evidence>
<protein>
    <recommendedName>
        <fullName evidence="3">Aminotransferase-like plant mobile domain-containing protein</fullName>
    </recommendedName>
</protein>
<keyword evidence="2" id="KW-1185">Reference proteome</keyword>
<dbReference type="Proteomes" id="UP001341840">
    <property type="component" value="Unassembled WGS sequence"/>
</dbReference>
<organism evidence="1 2">
    <name type="scientific">Stylosanthes scabra</name>
    <dbReference type="NCBI Taxonomy" id="79078"/>
    <lineage>
        <taxon>Eukaryota</taxon>
        <taxon>Viridiplantae</taxon>
        <taxon>Streptophyta</taxon>
        <taxon>Embryophyta</taxon>
        <taxon>Tracheophyta</taxon>
        <taxon>Spermatophyta</taxon>
        <taxon>Magnoliopsida</taxon>
        <taxon>eudicotyledons</taxon>
        <taxon>Gunneridae</taxon>
        <taxon>Pentapetalae</taxon>
        <taxon>rosids</taxon>
        <taxon>fabids</taxon>
        <taxon>Fabales</taxon>
        <taxon>Fabaceae</taxon>
        <taxon>Papilionoideae</taxon>
        <taxon>50 kb inversion clade</taxon>
        <taxon>dalbergioids sensu lato</taxon>
        <taxon>Dalbergieae</taxon>
        <taxon>Pterocarpus clade</taxon>
        <taxon>Stylosanthes</taxon>
    </lineage>
</organism>
<comment type="caution">
    <text evidence="1">The sequence shown here is derived from an EMBL/GenBank/DDBJ whole genome shotgun (WGS) entry which is preliminary data.</text>
</comment>
<gene>
    <name evidence="1" type="ORF">PIB30_036503</name>
</gene>
<sequence length="134" mass="15489">MALNIDFLYSKDECVCDRWFPHTYQTWHNDWDGRVGHVMAIVRVPDLGPSELYLRWWFIAAKRFLLADATYTDPRTTQMPVEWLDQMMGDEEVPDGGHHRIRHMPKGVVGGRHRRGGEVGEVVLLAVVELTEEG</sequence>
<dbReference type="EMBL" id="JASCZI010272039">
    <property type="protein sequence ID" value="MED6219522.1"/>
    <property type="molecule type" value="Genomic_DNA"/>
</dbReference>
<name>A0ABU6ZAD7_9FABA</name>
<reference evidence="1 2" key="1">
    <citation type="journal article" date="2023" name="Plants (Basel)">
        <title>Bridging the Gap: Combining Genomics and Transcriptomics Approaches to Understand Stylosanthes scabra, an Orphan Legume from the Brazilian Caatinga.</title>
        <authorList>
            <person name="Ferreira-Neto J.R.C."/>
            <person name="da Silva M.D."/>
            <person name="Binneck E."/>
            <person name="de Melo N.F."/>
            <person name="da Silva R.H."/>
            <person name="de Melo A.L.T.M."/>
            <person name="Pandolfi V."/>
            <person name="Bustamante F.O."/>
            <person name="Brasileiro-Vidal A.C."/>
            <person name="Benko-Iseppon A.M."/>
        </authorList>
    </citation>
    <scope>NUCLEOTIDE SEQUENCE [LARGE SCALE GENOMIC DNA]</scope>
    <source>
        <tissue evidence="1">Leaves</tissue>
    </source>
</reference>
<evidence type="ECO:0008006" key="3">
    <source>
        <dbReference type="Google" id="ProtNLM"/>
    </source>
</evidence>